<evidence type="ECO:0000313" key="4">
    <source>
        <dbReference type="Proteomes" id="UP000410492"/>
    </source>
</evidence>
<reference evidence="3 4" key="1">
    <citation type="submission" date="2019-01" db="EMBL/GenBank/DDBJ databases">
        <authorList>
            <person name="Sayadi A."/>
        </authorList>
    </citation>
    <scope>NUCLEOTIDE SEQUENCE [LARGE SCALE GENOMIC DNA]</scope>
</reference>
<feature type="compositionally biased region" description="Basic and acidic residues" evidence="2">
    <location>
        <begin position="59"/>
        <end position="70"/>
    </location>
</feature>
<dbReference type="Proteomes" id="UP000410492">
    <property type="component" value="Unassembled WGS sequence"/>
</dbReference>
<feature type="compositionally biased region" description="Basic residues" evidence="2">
    <location>
        <begin position="46"/>
        <end position="58"/>
    </location>
</feature>
<feature type="compositionally biased region" description="Basic and acidic residues" evidence="2">
    <location>
        <begin position="28"/>
        <end position="45"/>
    </location>
</feature>
<feature type="coiled-coil region" evidence="1">
    <location>
        <begin position="139"/>
        <end position="166"/>
    </location>
</feature>
<dbReference type="OrthoDB" id="6782855at2759"/>
<proteinExistence type="predicted"/>
<keyword evidence="4" id="KW-1185">Reference proteome</keyword>
<feature type="region of interest" description="Disordered" evidence="2">
    <location>
        <begin position="23"/>
        <end position="70"/>
    </location>
</feature>
<sequence>MPPKKTTRTREEVLERKRIAESLRYQRLKNDPEKRQQMKENERKKYQMKKRKGTRKLVKNMDRREQKAAKRIWKEHCTTYRAKKKSLKDITNNFVRENTPDFLPVSPAPPVSPENVLAVARRKAKLKRERIIREKDRKIYHYKKKMEKYKKRLQRLEKANSKNNADTPNTKLQTMCDTPEYRKEVVKKALFGEVLNEQLKENYANLKTLKE</sequence>
<feature type="non-terminal residue" evidence="3">
    <location>
        <position position="211"/>
    </location>
</feature>
<dbReference type="AlphaFoldDB" id="A0A653DQR6"/>
<evidence type="ECO:0000313" key="3">
    <source>
        <dbReference type="EMBL" id="VEN62566.1"/>
    </source>
</evidence>
<gene>
    <name evidence="3" type="ORF">CALMAC_LOCUS19656</name>
</gene>
<evidence type="ECO:0000256" key="1">
    <source>
        <dbReference type="SAM" id="Coils"/>
    </source>
</evidence>
<evidence type="ECO:0000256" key="2">
    <source>
        <dbReference type="SAM" id="MobiDB-lite"/>
    </source>
</evidence>
<dbReference type="EMBL" id="CAACVG010013976">
    <property type="protein sequence ID" value="VEN62566.1"/>
    <property type="molecule type" value="Genomic_DNA"/>
</dbReference>
<name>A0A653DQR6_CALMS</name>
<accession>A0A653DQR6</accession>
<keyword evidence="1" id="KW-0175">Coiled coil</keyword>
<protein>
    <submittedName>
        <fullName evidence="3">Uncharacterized protein</fullName>
    </submittedName>
</protein>
<organism evidence="3 4">
    <name type="scientific">Callosobruchus maculatus</name>
    <name type="common">Southern cowpea weevil</name>
    <name type="synonym">Pulse bruchid</name>
    <dbReference type="NCBI Taxonomy" id="64391"/>
    <lineage>
        <taxon>Eukaryota</taxon>
        <taxon>Metazoa</taxon>
        <taxon>Ecdysozoa</taxon>
        <taxon>Arthropoda</taxon>
        <taxon>Hexapoda</taxon>
        <taxon>Insecta</taxon>
        <taxon>Pterygota</taxon>
        <taxon>Neoptera</taxon>
        <taxon>Endopterygota</taxon>
        <taxon>Coleoptera</taxon>
        <taxon>Polyphaga</taxon>
        <taxon>Cucujiformia</taxon>
        <taxon>Chrysomeloidea</taxon>
        <taxon>Chrysomelidae</taxon>
        <taxon>Bruchinae</taxon>
        <taxon>Bruchini</taxon>
        <taxon>Callosobruchus</taxon>
    </lineage>
</organism>